<dbReference type="PANTHER" id="PTHR43433:SF5">
    <property type="entry name" value="AB HYDROLASE-1 DOMAIN-CONTAINING PROTEIN"/>
    <property type="match status" value="1"/>
</dbReference>
<dbReference type="GeneID" id="89969780"/>
<accession>A0AAV9NCX3</accession>
<feature type="domain" description="AB hydrolase-1" evidence="1">
    <location>
        <begin position="46"/>
        <end position="331"/>
    </location>
</feature>
<dbReference type="InterPro" id="IPR050471">
    <property type="entry name" value="AB_hydrolase"/>
</dbReference>
<comment type="caution">
    <text evidence="2">The sequence shown here is derived from an EMBL/GenBank/DDBJ whole genome shotgun (WGS) entry which is preliminary data.</text>
</comment>
<dbReference type="InterPro" id="IPR029058">
    <property type="entry name" value="AB_hydrolase_fold"/>
</dbReference>
<sequence>MPLTAEELKAHPSYQNLEWDLPPTREGRAEVAKGRSGGPFKLNWEVHGDGDTKLVWIMGLGAYRTAWKRQTKFFGHDHGKTYASLVFDNRGMGLSDKPTCRYSTSEMAKDIVDLLRQIGWLDTAAAATTSSPSKRNLHIIGVSMGGMIAQELAVLIPQSIASLILVSTFSRMVRTIPFVENLRQRINMFVPRDIDTQLREIGQRLFSDEFLALPDTEHSATDPTLNYPTNWDRFAANELKKRSDTQGFTRKGFMLQAVAAGWHVKTKAQLLEIKHKVGAERIAVVHGTIDRMITFKHFEIIREEMGEGPTYRVWDGKGHVLMWEEEDEFNAFVKEFVDRRSAGK</sequence>
<protein>
    <recommendedName>
        <fullName evidence="1">AB hydrolase-1 domain-containing protein</fullName>
    </recommendedName>
</protein>
<gene>
    <name evidence="2" type="ORF">LTR84_001560</name>
</gene>
<dbReference type="Proteomes" id="UP001358417">
    <property type="component" value="Unassembled WGS sequence"/>
</dbReference>
<evidence type="ECO:0000313" key="3">
    <source>
        <dbReference type="Proteomes" id="UP001358417"/>
    </source>
</evidence>
<name>A0AAV9NCX3_9EURO</name>
<proteinExistence type="predicted"/>
<reference evidence="2 3" key="1">
    <citation type="submission" date="2023-08" db="EMBL/GenBank/DDBJ databases">
        <title>Black Yeasts Isolated from many extreme environments.</title>
        <authorList>
            <person name="Coleine C."/>
            <person name="Stajich J.E."/>
            <person name="Selbmann L."/>
        </authorList>
    </citation>
    <scope>NUCLEOTIDE SEQUENCE [LARGE SCALE GENOMIC DNA]</scope>
    <source>
        <strain evidence="2 3">CCFEE 5792</strain>
    </source>
</reference>
<organism evidence="2 3">
    <name type="scientific">Exophiala bonariae</name>
    <dbReference type="NCBI Taxonomy" id="1690606"/>
    <lineage>
        <taxon>Eukaryota</taxon>
        <taxon>Fungi</taxon>
        <taxon>Dikarya</taxon>
        <taxon>Ascomycota</taxon>
        <taxon>Pezizomycotina</taxon>
        <taxon>Eurotiomycetes</taxon>
        <taxon>Chaetothyriomycetidae</taxon>
        <taxon>Chaetothyriales</taxon>
        <taxon>Herpotrichiellaceae</taxon>
        <taxon>Exophiala</taxon>
    </lineage>
</organism>
<evidence type="ECO:0000259" key="1">
    <source>
        <dbReference type="Pfam" id="PF12697"/>
    </source>
</evidence>
<dbReference type="RefSeq" id="XP_064707441.1">
    <property type="nucleotide sequence ID" value="XM_064845183.1"/>
</dbReference>
<dbReference type="PANTHER" id="PTHR43433">
    <property type="entry name" value="HYDROLASE, ALPHA/BETA FOLD FAMILY PROTEIN"/>
    <property type="match status" value="1"/>
</dbReference>
<dbReference type="Pfam" id="PF12697">
    <property type="entry name" value="Abhydrolase_6"/>
    <property type="match status" value="1"/>
</dbReference>
<dbReference type="SUPFAM" id="SSF53474">
    <property type="entry name" value="alpha/beta-Hydrolases"/>
    <property type="match status" value="1"/>
</dbReference>
<keyword evidence="3" id="KW-1185">Reference proteome</keyword>
<evidence type="ECO:0000313" key="2">
    <source>
        <dbReference type="EMBL" id="KAK5054668.1"/>
    </source>
</evidence>
<dbReference type="Gene3D" id="3.40.50.1820">
    <property type="entry name" value="alpha/beta hydrolase"/>
    <property type="match status" value="1"/>
</dbReference>
<dbReference type="AlphaFoldDB" id="A0AAV9NCX3"/>
<dbReference type="EMBL" id="JAVRRD010000010">
    <property type="protein sequence ID" value="KAK5054668.1"/>
    <property type="molecule type" value="Genomic_DNA"/>
</dbReference>
<dbReference type="InterPro" id="IPR000073">
    <property type="entry name" value="AB_hydrolase_1"/>
</dbReference>